<dbReference type="AlphaFoldDB" id="A0A4Y2JF29"/>
<proteinExistence type="predicted"/>
<feature type="region of interest" description="Disordered" evidence="1">
    <location>
        <begin position="1"/>
        <end position="94"/>
    </location>
</feature>
<dbReference type="EMBL" id="BGPR01003471">
    <property type="protein sequence ID" value="GBM88524.1"/>
    <property type="molecule type" value="Genomic_DNA"/>
</dbReference>
<evidence type="ECO:0008006" key="4">
    <source>
        <dbReference type="Google" id="ProtNLM"/>
    </source>
</evidence>
<dbReference type="OrthoDB" id="6275838at2759"/>
<dbReference type="Proteomes" id="UP000499080">
    <property type="component" value="Unassembled WGS sequence"/>
</dbReference>
<keyword evidence="3" id="KW-1185">Reference proteome</keyword>
<evidence type="ECO:0000313" key="2">
    <source>
        <dbReference type="EMBL" id="GBM88524.1"/>
    </source>
</evidence>
<organism evidence="2 3">
    <name type="scientific">Araneus ventricosus</name>
    <name type="common">Orbweaver spider</name>
    <name type="synonym">Epeira ventricosa</name>
    <dbReference type="NCBI Taxonomy" id="182803"/>
    <lineage>
        <taxon>Eukaryota</taxon>
        <taxon>Metazoa</taxon>
        <taxon>Ecdysozoa</taxon>
        <taxon>Arthropoda</taxon>
        <taxon>Chelicerata</taxon>
        <taxon>Arachnida</taxon>
        <taxon>Araneae</taxon>
        <taxon>Araneomorphae</taxon>
        <taxon>Entelegynae</taxon>
        <taxon>Araneoidea</taxon>
        <taxon>Araneidae</taxon>
        <taxon>Araneus</taxon>
    </lineage>
</organism>
<evidence type="ECO:0000313" key="3">
    <source>
        <dbReference type="Proteomes" id="UP000499080"/>
    </source>
</evidence>
<accession>A0A4Y2JF29</accession>
<feature type="compositionally biased region" description="Low complexity" evidence="1">
    <location>
        <begin position="45"/>
        <end position="54"/>
    </location>
</feature>
<comment type="caution">
    <text evidence="2">The sequence shown here is derived from an EMBL/GenBank/DDBJ whole genome shotgun (WGS) entry which is preliminary data.</text>
</comment>
<name>A0A4Y2JF29_ARAVE</name>
<evidence type="ECO:0000256" key="1">
    <source>
        <dbReference type="SAM" id="MobiDB-lite"/>
    </source>
</evidence>
<reference evidence="2 3" key="1">
    <citation type="journal article" date="2019" name="Sci. Rep.">
        <title>Orb-weaving spider Araneus ventricosus genome elucidates the spidroin gene catalogue.</title>
        <authorList>
            <person name="Kono N."/>
            <person name="Nakamura H."/>
            <person name="Ohtoshi R."/>
            <person name="Moran D.A.P."/>
            <person name="Shinohara A."/>
            <person name="Yoshida Y."/>
            <person name="Fujiwara M."/>
            <person name="Mori M."/>
            <person name="Tomita M."/>
            <person name="Arakawa K."/>
        </authorList>
    </citation>
    <scope>NUCLEOTIDE SEQUENCE [LARGE SCALE GENOMIC DNA]</scope>
</reference>
<sequence length="131" mass="14167">MPVASSIRGDVHGRGTSDSCARQRHGEPLVSWVTRSPCSSAAGDPPTSSSSPPTWACRTGTEDFLRLAQGEGSRSTPESSAPGTSRRWCDPPGEFDDNRWHKIVIHRKVRGESCSTLSPQMPRVMGALISY</sequence>
<protein>
    <recommendedName>
        <fullName evidence="4">Laminin G domain-containing protein</fullName>
    </recommendedName>
</protein>
<feature type="compositionally biased region" description="Polar residues" evidence="1">
    <location>
        <begin position="72"/>
        <end position="83"/>
    </location>
</feature>
<gene>
    <name evidence="2" type="ORF">AVEN_113586_1</name>
</gene>